<protein>
    <submittedName>
        <fullName evidence="1">Uncharacterized protein</fullName>
    </submittedName>
</protein>
<sequence>MTTIQQAVQAASAVSAIPPAVISRIKIEIRSHLLSRGNLTNGALLGGVIAKALQDFPESGFSVRQYGGMSRFVERFLSDTLRFHSLGGGGDPIFEGIDSSPPTLAGLWRPFTHPKSEVVIVLDQHFNLHVVPNTDLLPGEWKRISPVSLALQYEWATEFVATRMPAEHRQSSSDLLKRYTSENFTFEWIAYLKRNSTEGLSTIWSKFRTEKIQEYFAQQLKDVGCPPEKVELYNAQLFNQQIISRNAPLLGAVKPVSGSVNKERNQPIGSLGLIKQLAHAYVDSAGEKELRDLKINLGAVVDAISRLDLNNTNMS</sequence>
<dbReference type="EMBL" id="JABFMT010000023">
    <property type="protein sequence ID" value="NUU03519.1"/>
    <property type="molecule type" value="Genomic_DNA"/>
</dbReference>
<organism evidence="1 2">
    <name type="scientific">Herbaspirillum robiniae</name>
    <dbReference type="NCBI Taxonomy" id="2014887"/>
    <lineage>
        <taxon>Bacteria</taxon>
        <taxon>Pseudomonadati</taxon>
        <taxon>Pseudomonadota</taxon>
        <taxon>Betaproteobacteria</taxon>
        <taxon>Burkholderiales</taxon>
        <taxon>Oxalobacteraceae</taxon>
        <taxon>Herbaspirillum</taxon>
    </lineage>
</organism>
<name>A0ABX2M6R2_9BURK</name>
<dbReference type="Proteomes" id="UP000536746">
    <property type="component" value="Unassembled WGS sequence"/>
</dbReference>
<proteinExistence type="predicted"/>
<dbReference type="RefSeq" id="WP_175354792.1">
    <property type="nucleotide sequence ID" value="NZ_JABFMT010000023.1"/>
</dbReference>
<reference evidence="1 2" key="1">
    <citation type="journal article" date="2020" name="Front. Plant Sci.">
        <title>Isolation of Rhizosphere Bacteria That Improve Quality and Water Stress Tolerance in Greenhouse Ornamentals.</title>
        <authorList>
            <person name="Nordstedt N.P."/>
            <person name="Jones M.L."/>
        </authorList>
    </citation>
    <scope>NUCLEOTIDE SEQUENCE [LARGE SCALE GENOMIC DNA]</scope>
    <source>
        <strain evidence="1 2">C6C2</strain>
    </source>
</reference>
<comment type="caution">
    <text evidence="1">The sequence shown here is derived from an EMBL/GenBank/DDBJ whole genome shotgun (WGS) entry which is preliminary data.</text>
</comment>
<accession>A0ABX2M6R2</accession>
<evidence type="ECO:0000313" key="2">
    <source>
        <dbReference type="Proteomes" id="UP000536746"/>
    </source>
</evidence>
<evidence type="ECO:0000313" key="1">
    <source>
        <dbReference type="EMBL" id="NUU03519.1"/>
    </source>
</evidence>
<gene>
    <name evidence="1" type="ORF">HNO84_18065</name>
</gene>
<keyword evidence="2" id="KW-1185">Reference proteome</keyword>